<dbReference type="EMBL" id="ML976614">
    <property type="protein sequence ID" value="KAF1849845.1"/>
    <property type="molecule type" value="Genomic_DNA"/>
</dbReference>
<dbReference type="AlphaFoldDB" id="A0A9P4LCB6"/>
<reference evidence="1" key="1">
    <citation type="submission" date="2020-01" db="EMBL/GenBank/DDBJ databases">
        <authorList>
            <consortium name="DOE Joint Genome Institute"/>
            <person name="Haridas S."/>
            <person name="Albert R."/>
            <person name="Binder M."/>
            <person name="Bloem J."/>
            <person name="Labutti K."/>
            <person name="Salamov A."/>
            <person name="Andreopoulos B."/>
            <person name="Baker S.E."/>
            <person name="Barry K."/>
            <person name="Bills G."/>
            <person name="Bluhm B.H."/>
            <person name="Cannon C."/>
            <person name="Castanera R."/>
            <person name="Culley D.E."/>
            <person name="Daum C."/>
            <person name="Ezra D."/>
            <person name="Gonzalez J.B."/>
            <person name="Henrissat B."/>
            <person name="Kuo A."/>
            <person name="Liang C."/>
            <person name="Lipzen A."/>
            <person name="Lutzoni F."/>
            <person name="Magnuson J."/>
            <person name="Mondo S."/>
            <person name="Nolan M."/>
            <person name="Ohm R."/>
            <person name="Pangilinan J."/>
            <person name="Park H.-J."/>
            <person name="Ramirez L."/>
            <person name="Alfaro M."/>
            <person name="Sun H."/>
            <person name="Tritt A."/>
            <person name="Yoshinaga Y."/>
            <person name="Zwiers L.-H."/>
            <person name="Turgeon B.G."/>
            <person name="Goodwin S.B."/>
            <person name="Spatafora J.W."/>
            <person name="Crous P.W."/>
            <person name="Grigoriev I.V."/>
        </authorList>
    </citation>
    <scope>NUCLEOTIDE SEQUENCE</scope>
    <source>
        <strain evidence="1">CBS 394.84</strain>
    </source>
</reference>
<evidence type="ECO:0000313" key="2">
    <source>
        <dbReference type="Proteomes" id="UP000800039"/>
    </source>
</evidence>
<dbReference type="RefSeq" id="XP_040792408.1">
    <property type="nucleotide sequence ID" value="XM_040938441.1"/>
</dbReference>
<accession>A0A9P4LCB6</accession>
<sequence>MLFESESHHPPTPVAAPCDFWYRKTMPTPSVSLGRGTRPTSSWIGDCAPVLGARITHILCSMSARSRSHYYLQMVLLQRLQFQGMMEPSLSKENP</sequence>
<proteinExistence type="predicted"/>
<comment type="caution">
    <text evidence="1">The sequence shown here is derived from an EMBL/GenBank/DDBJ whole genome shotgun (WGS) entry which is preliminary data.</text>
</comment>
<dbReference type="Proteomes" id="UP000800039">
    <property type="component" value="Unassembled WGS sequence"/>
</dbReference>
<protein>
    <submittedName>
        <fullName evidence="1">Uncharacterized protein</fullName>
    </submittedName>
</protein>
<dbReference type="GeneID" id="63855697"/>
<name>A0A9P4LCB6_9PLEO</name>
<evidence type="ECO:0000313" key="1">
    <source>
        <dbReference type="EMBL" id="KAF1849845.1"/>
    </source>
</evidence>
<gene>
    <name evidence="1" type="ORF">K460DRAFT_4628</name>
</gene>
<keyword evidence="2" id="KW-1185">Reference proteome</keyword>
<organism evidence="1 2">
    <name type="scientific">Cucurbitaria berberidis CBS 394.84</name>
    <dbReference type="NCBI Taxonomy" id="1168544"/>
    <lineage>
        <taxon>Eukaryota</taxon>
        <taxon>Fungi</taxon>
        <taxon>Dikarya</taxon>
        <taxon>Ascomycota</taxon>
        <taxon>Pezizomycotina</taxon>
        <taxon>Dothideomycetes</taxon>
        <taxon>Pleosporomycetidae</taxon>
        <taxon>Pleosporales</taxon>
        <taxon>Pleosporineae</taxon>
        <taxon>Cucurbitariaceae</taxon>
        <taxon>Cucurbitaria</taxon>
    </lineage>
</organism>